<dbReference type="OrthoDB" id="516719at2759"/>
<dbReference type="RefSeq" id="XP_005650950.1">
    <property type="nucleotide sequence ID" value="XM_005650893.1"/>
</dbReference>
<dbReference type="KEGG" id="csl:COCSUDRAFT_39512"/>
<name>I0Z6Y7_COCSC</name>
<evidence type="ECO:0000313" key="2">
    <source>
        <dbReference type="Proteomes" id="UP000007264"/>
    </source>
</evidence>
<dbReference type="Proteomes" id="UP000007264">
    <property type="component" value="Unassembled WGS sequence"/>
</dbReference>
<organism evidence="1 2">
    <name type="scientific">Coccomyxa subellipsoidea (strain C-169)</name>
    <name type="common">Green microalga</name>
    <dbReference type="NCBI Taxonomy" id="574566"/>
    <lineage>
        <taxon>Eukaryota</taxon>
        <taxon>Viridiplantae</taxon>
        <taxon>Chlorophyta</taxon>
        <taxon>core chlorophytes</taxon>
        <taxon>Trebouxiophyceae</taxon>
        <taxon>Trebouxiophyceae incertae sedis</taxon>
        <taxon>Coccomyxaceae</taxon>
        <taxon>Coccomyxa</taxon>
        <taxon>Coccomyxa subellipsoidea</taxon>
    </lineage>
</organism>
<reference evidence="1 2" key="1">
    <citation type="journal article" date="2012" name="Genome Biol.">
        <title>The genome of the polar eukaryotic microalga coccomyxa subellipsoidea reveals traits of cold adaptation.</title>
        <authorList>
            <person name="Blanc G."/>
            <person name="Agarkova I."/>
            <person name="Grimwood J."/>
            <person name="Kuo A."/>
            <person name="Brueggeman A."/>
            <person name="Dunigan D."/>
            <person name="Gurnon J."/>
            <person name="Ladunga I."/>
            <person name="Lindquist E."/>
            <person name="Lucas S."/>
            <person name="Pangilinan J."/>
            <person name="Proschold T."/>
            <person name="Salamov A."/>
            <person name="Schmutz J."/>
            <person name="Weeks D."/>
            <person name="Yamada T."/>
            <person name="Claverie J.M."/>
            <person name="Grigoriev I."/>
            <person name="Van Etten J."/>
            <person name="Lomsadze A."/>
            <person name="Borodovsky M."/>
        </authorList>
    </citation>
    <scope>NUCLEOTIDE SEQUENCE [LARGE SCALE GENOMIC DNA]</scope>
    <source>
        <strain evidence="1 2">C-169</strain>
    </source>
</reference>
<comment type="caution">
    <text evidence="1">The sequence shown here is derived from an EMBL/GenBank/DDBJ whole genome shotgun (WGS) entry which is preliminary data.</text>
</comment>
<accession>I0Z6Y7</accession>
<dbReference type="EMBL" id="AGSI01000002">
    <property type="protein sequence ID" value="EIE26406.1"/>
    <property type="molecule type" value="Genomic_DNA"/>
</dbReference>
<keyword evidence="2" id="KW-1185">Reference proteome</keyword>
<proteinExistence type="predicted"/>
<gene>
    <name evidence="1" type="ORF">COCSUDRAFT_39512</name>
</gene>
<sequence length="397" mass="44708">MKVPPQYINETQGPYNPAAVRDPSTGKWHAIMTLDEIWFGISNYTRFGTYLEGRMRSHPLVLDMGNGTLPSTEASTAVRMLDLDASYQQLANAEGAQVYKAADWRPFVWKGEMYLGHWIGYMPGKERMAISKLDLQGGAVRLLHRFSTLDPSLEAAVVPDQGTTQVGAFKKLLALLDIRQNCQDAGFRREKNWGFWEEDGKLLILYGTLPCTVVLEFDPVQPFEPKLRSRTCYVRETIPILQATGRSTATLNNGTGLDIGRGQVHISGNPVPWDIQHGAQHQQLIGMLHTKQGQYINWAVRMDRDTHAITHISAGPILSNQDYRNEGFLKTALVVSSFHVLPKEGSSDAEASFVRIFYGEGDRYGCWLDIDTDTIVWHELRPARSMKRRPSMRVAPF</sequence>
<protein>
    <submittedName>
        <fullName evidence="1">Uncharacterized protein</fullName>
    </submittedName>
</protein>
<dbReference type="AlphaFoldDB" id="I0Z6Y7"/>
<evidence type="ECO:0000313" key="1">
    <source>
        <dbReference type="EMBL" id="EIE26406.1"/>
    </source>
</evidence>
<dbReference type="GeneID" id="17044416"/>